<feature type="region of interest" description="Disordered" evidence="1">
    <location>
        <begin position="27"/>
        <end position="48"/>
    </location>
</feature>
<evidence type="ECO:0000313" key="3">
    <source>
        <dbReference type="EMBL" id="PVD36942.1"/>
    </source>
</evidence>
<name>A0A2T7PU44_POMCA</name>
<feature type="signal peptide" evidence="2">
    <location>
        <begin position="1"/>
        <end position="18"/>
    </location>
</feature>
<reference evidence="3 4" key="1">
    <citation type="submission" date="2018-04" db="EMBL/GenBank/DDBJ databases">
        <title>The genome of golden apple snail Pomacea canaliculata provides insight into stress tolerance and invasive adaptation.</title>
        <authorList>
            <person name="Liu C."/>
            <person name="Liu B."/>
            <person name="Ren Y."/>
            <person name="Zhang Y."/>
            <person name="Wang H."/>
            <person name="Li S."/>
            <person name="Jiang F."/>
            <person name="Yin L."/>
            <person name="Zhang G."/>
            <person name="Qian W."/>
            <person name="Fan W."/>
        </authorList>
    </citation>
    <scope>NUCLEOTIDE SEQUENCE [LARGE SCALE GENOMIC DNA]</scope>
    <source>
        <strain evidence="3">SZHN2017</strain>
        <tissue evidence="3">Muscle</tissue>
    </source>
</reference>
<dbReference type="AlphaFoldDB" id="A0A2T7PU44"/>
<dbReference type="PANTHER" id="PTHR45902">
    <property type="entry name" value="LATROPHILIN RECEPTOR-LIKE PROTEIN A"/>
    <property type="match status" value="1"/>
</dbReference>
<gene>
    <name evidence="3" type="ORF">C0Q70_03935</name>
</gene>
<evidence type="ECO:0000313" key="4">
    <source>
        <dbReference type="Proteomes" id="UP000245119"/>
    </source>
</evidence>
<dbReference type="InterPro" id="IPR053231">
    <property type="entry name" value="GPCR_LN-TM7"/>
</dbReference>
<proteinExistence type="predicted"/>
<evidence type="ECO:0000256" key="2">
    <source>
        <dbReference type="SAM" id="SignalP"/>
    </source>
</evidence>
<keyword evidence="4" id="KW-1185">Reference proteome</keyword>
<keyword evidence="2" id="KW-0732">Signal</keyword>
<dbReference type="EMBL" id="PZQS01000002">
    <property type="protein sequence ID" value="PVD36942.1"/>
    <property type="molecule type" value="Genomic_DNA"/>
</dbReference>
<feature type="compositionally biased region" description="Basic and acidic residues" evidence="1">
    <location>
        <begin position="27"/>
        <end position="36"/>
    </location>
</feature>
<organism evidence="3 4">
    <name type="scientific">Pomacea canaliculata</name>
    <name type="common">Golden apple snail</name>
    <dbReference type="NCBI Taxonomy" id="400727"/>
    <lineage>
        <taxon>Eukaryota</taxon>
        <taxon>Metazoa</taxon>
        <taxon>Spiralia</taxon>
        <taxon>Lophotrochozoa</taxon>
        <taxon>Mollusca</taxon>
        <taxon>Gastropoda</taxon>
        <taxon>Caenogastropoda</taxon>
        <taxon>Architaenioglossa</taxon>
        <taxon>Ampullarioidea</taxon>
        <taxon>Ampullariidae</taxon>
        <taxon>Pomacea</taxon>
    </lineage>
</organism>
<dbReference type="PANTHER" id="PTHR45902:SF1">
    <property type="entry name" value="LATROPHILIN RECEPTOR-LIKE PROTEIN A"/>
    <property type="match status" value="1"/>
</dbReference>
<feature type="region of interest" description="Disordered" evidence="1">
    <location>
        <begin position="352"/>
        <end position="410"/>
    </location>
</feature>
<feature type="chain" id="PRO_5015420672" description="CUB domain-containing protein" evidence="2">
    <location>
        <begin position="19"/>
        <end position="410"/>
    </location>
</feature>
<dbReference type="OrthoDB" id="6134459at2759"/>
<accession>A0A2T7PU44</accession>
<evidence type="ECO:0000256" key="1">
    <source>
        <dbReference type="SAM" id="MobiDB-lite"/>
    </source>
</evidence>
<sequence>MASFLLLISGIFLVVSLSIPLVREKPLTSEPSGHEDYSDDEGDDDSKSNDRWIQVVSRCPPEWTNQTVQRLCQEEAVQNGPVLELPVQNDQGITFANHFCAACHGVSKLLEWKVGWTCDDTRVFAASVGGYFSSGAVSEGFFLGLQQDQSCKMTVTPPIANTIESCSAPHFRHGPSIPINNMPGTNYPVSFNVLMNFDFAGKTHILFVAEYEEETEAGPRCERDEAYDPFQNECRQVFCAPGQRLGSTGCVPEQNVHASSPIHRETQGDLSQLADSRDIQRVHMEVNIPASDLLLFNISGYNDYLQEQIAAQLNISRYRIKNFEVSFHQGNSSSNSVVIQTMSKEECREEALECDDNEGSSNPTRDDLRTTSSESPTVSGSMTRPDSVTMPTKRRQRWRGQRLAPHKYIV</sequence>
<dbReference type="Proteomes" id="UP000245119">
    <property type="component" value="Linkage Group LG2"/>
</dbReference>
<evidence type="ECO:0008006" key="5">
    <source>
        <dbReference type="Google" id="ProtNLM"/>
    </source>
</evidence>
<comment type="caution">
    <text evidence="3">The sequence shown here is derived from an EMBL/GenBank/DDBJ whole genome shotgun (WGS) entry which is preliminary data.</text>
</comment>
<feature type="compositionally biased region" description="Polar residues" evidence="1">
    <location>
        <begin position="370"/>
        <end position="390"/>
    </location>
</feature>
<protein>
    <recommendedName>
        <fullName evidence="5">CUB domain-containing protein</fullName>
    </recommendedName>
</protein>